<gene>
    <name evidence="1" type="ORF">RND81_09G051900</name>
</gene>
<reference evidence="1" key="1">
    <citation type="submission" date="2024-03" db="EMBL/GenBank/DDBJ databases">
        <title>WGS assembly of Saponaria officinalis var. Norfolk2.</title>
        <authorList>
            <person name="Jenkins J."/>
            <person name="Shu S."/>
            <person name="Grimwood J."/>
            <person name="Barry K."/>
            <person name="Goodstein D."/>
            <person name="Schmutz J."/>
            <person name="Leebens-Mack J."/>
            <person name="Osbourn A."/>
        </authorList>
    </citation>
    <scope>NUCLEOTIDE SEQUENCE [LARGE SCALE GENOMIC DNA]</scope>
    <source>
        <strain evidence="1">JIC</strain>
    </source>
</reference>
<sequence>MAHNLGSVGFFSTYRPPLPLDLFSLSMWTSPKDRELHLTDSKSYNYNGQMIPPAALKLMLTRPLLSHVATEADVDTCRVSGLLLISERTRGLETLHIALKISHNKPVVFSFADVYGTCHDVRMEDSGVIAGEYIVYVSTKERALVPRQPWTAVYRTHLVTGETHRLTPPDTSDLNPAISPDGTKLAVASFQGKEGGWQDEIEDLMTNIYVFSMDEPSKRTMVIQNGGWPSWGSNNVLYFHRKLDDSSGDYWAVFRADLSIDLSAKISQVTPDKIKAFTPAVIDEDTVAVGTIRETSSSAERRTEADQYRHVEIFDATGQKEPIPITKGNKPMVDHYNPFLMLENNGDTRIGYHRAVVMLKSPVRDLGLFRVSGVFPTFSKDGTKLAFVDNEFLAVWVADHSGLRVVYKAETENSVFSPVWSQDPKKDILYFCEGPSFDPGQEVDIMAIFDTSPSPNGDPKVPIPIVKNGYNNAFPCTNPDGTRLVYRATNIGAPDFNKHLYIREEAHIAKDIQEVTVTSLTSGRGSYTHCDWSPNGKWIVFSATRDKPDDAPRSDNGLDPGYYAVYLLAVDNPTVVIRVLQSAPNFAGHGNHPFFSPDGSHIVVASDLAAVSCDPISLPLFNHSVRPYGDIFVFKINSEDIEKNTDITTYVRMTHSKFENSTCTWTVYSNELRDRGWDLVLNQPHVLKCPFMYPDGSESWQMTGHLCFPNRRC</sequence>
<accession>A0AAW1II26</accession>
<name>A0AAW1II26_SAPOF</name>
<dbReference type="PANTHER" id="PTHR32161">
    <property type="entry name" value="DPP6 N-TERMINAL DOMAIN-LIKE PROTEIN"/>
    <property type="match status" value="1"/>
</dbReference>
<proteinExistence type="predicted"/>
<dbReference type="AlphaFoldDB" id="A0AAW1II26"/>
<dbReference type="PANTHER" id="PTHR32161:SF21">
    <property type="entry name" value="OS03G0314500 PROTEIN"/>
    <property type="match status" value="1"/>
</dbReference>
<evidence type="ECO:0000313" key="2">
    <source>
        <dbReference type="Proteomes" id="UP001443914"/>
    </source>
</evidence>
<dbReference type="InterPro" id="IPR011042">
    <property type="entry name" value="6-blade_b-propeller_TolB-like"/>
</dbReference>
<dbReference type="InterPro" id="IPR011659">
    <property type="entry name" value="WD40"/>
</dbReference>
<keyword evidence="2" id="KW-1185">Reference proteome</keyword>
<dbReference type="EMBL" id="JBDFQZ010000009">
    <property type="protein sequence ID" value="KAK9689318.1"/>
    <property type="molecule type" value="Genomic_DNA"/>
</dbReference>
<evidence type="ECO:0000313" key="1">
    <source>
        <dbReference type="EMBL" id="KAK9689318.1"/>
    </source>
</evidence>
<dbReference type="SUPFAM" id="SSF82171">
    <property type="entry name" value="DPP6 N-terminal domain-like"/>
    <property type="match status" value="1"/>
</dbReference>
<protein>
    <submittedName>
        <fullName evidence="1">Uncharacterized protein</fullName>
    </submittedName>
</protein>
<dbReference type="Proteomes" id="UP001443914">
    <property type="component" value="Unassembled WGS sequence"/>
</dbReference>
<comment type="caution">
    <text evidence="1">The sequence shown here is derived from an EMBL/GenBank/DDBJ whole genome shotgun (WGS) entry which is preliminary data.</text>
</comment>
<dbReference type="Gene3D" id="2.120.10.30">
    <property type="entry name" value="TolB, C-terminal domain"/>
    <property type="match status" value="2"/>
</dbReference>
<organism evidence="1 2">
    <name type="scientific">Saponaria officinalis</name>
    <name type="common">Common soapwort</name>
    <name type="synonym">Lychnis saponaria</name>
    <dbReference type="NCBI Taxonomy" id="3572"/>
    <lineage>
        <taxon>Eukaryota</taxon>
        <taxon>Viridiplantae</taxon>
        <taxon>Streptophyta</taxon>
        <taxon>Embryophyta</taxon>
        <taxon>Tracheophyta</taxon>
        <taxon>Spermatophyta</taxon>
        <taxon>Magnoliopsida</taxon>
        <taxon>eudicotyledons</taxon>
        <taxon>Gunneridae</taxon>
        <taxon>Pentapetalae</taxon>
        <taxon>Caryophyllales</taxon>
        <taxon>Caryophyllaceae</taxon>
        <taxon>Caryophylleae</taxon>
        <taxon>Saponaria</taxon>
    </lineage>
</organism>
<dbReference type="Pfam" id="PF07676">
    <property type="entry name" value="PD40"/>
    <property type="match status" value="4"/>
</dbReference>